<evidence type="ECO:0000256" key="2">
    <source>
        <dbReference type="ARBA" id="ARBA00009865"/>
    </source>
</evidence>
<evidence type="ECO:0000256" key="1">
    <source>
        <dbReference type="ARBA" id="ARBA00004834"/>
    </source>
</evidence>
<dbReference type="Proteomes" id="UP000001296">
    <property type="component" value="Chromosome"/>
</dbReference>
<evidence type="ECO:0000256" key="3">
    <source>
        <dbReference type="ARBA" id="ARBA00022801"/>
    </source>
</evidence>
<dbReference type="HOGENOM" id="CLU_048744_0_0_12"/>
<dbReference type="AlphaFoldDB" id="E0RS13"/>
<dbReference type="SUPFAM" id="SSF75005">
    <property type="entry name" value="Arabinanase/levansucrase/invertase"/>
    <property type="match status" value="1"/>
</dbReference>
<protein>
    <recommendedName>
        <fullName evidence="8">Glycoside hydrolase family 43</fullName>
    </recommendedName>
</protein>
<dbReference type="PANTHER" id="PTHR43301">
    <property type="entry name" value="ARABINAN ENDO-1,5-ALPHA-L-ARABINOSIDASE"/>
    <property type="match status" value="1"/>
</dbReference>
<dbReference type="Gene3D" id="2.115.10.20">
    <property type="entry name" value="Glycosyl hydrolase domain, family 43"/>
    <property type="match status" value="1"/>
</dbReference>
<reference evidence="6 7" key="2">
    <citation type="journal article" date="2010" name="J. Bacteriol.">
        <title>Genome sequence of the polysaccharide-degrading, thermophilic anaerobe Spirochaeta thermophila DSM 6192.</title>
        <authorList>
            <person name="Angelov A."/>
            <person name="Liebl S."/>
            <person name="Ballschmiter M."/>
            <person name="Bomeke M."/>
            <person name="Lehmann R."/>
            <person name="Liesegang H."/>
            <person name="Daniel R."/>
            <person name="Liebl W."/>
        </authorList>
    </citation>
    <scope>NUCLEOTIDE SEQUENCE [LARGE SCALE GENOMIC DNA]</scope>
    <source>
        <strain evidence="7">ATCC 49972 / DSM 6192 / RI 19.B1</strain>
    </source>
</reference>
<evidence type="ECO:0000256" key="4">
    <source>
        <dbReference type="ARBA" id="ARBA00023295"/>
    </source>
</evidence>
<dbReference type="PANTHER" id="PTHR43301:SF3">
    <property type="entry name" value="ARABINAN ENDO-1,5-ALPHA-L-ARABINOSIDASE A-RELATED"/>
    <property type="match status" value="1"/>
</dbReference>
<evidence type="ECO:0008006" key="8">
    <source>
        <dbReference type="Google" id="ProtNLM"/>
    </source>
</evidence>
<dbReference type="KEGG" id="sta:STHERM_c08510"/>
<name>E0RS13_WINT6</name>
<dbReference type="PaxDb" id="665571-STHERM_c08510"/>
<evidence type="ECO:0000256" key="5">
    <source>
        <dbReference type="RuleBase" id="RU361187"/>
    </source>
</evidence>
<keyword evidence="3 5" id="KW-0378">Hydrolase</keyword>
<dbReference type="InterPro" id="IPR023296">
    <property type="entry name" value="Glyco_hydro_beta-prop_sf"/>
</dbReference>
<keyword evidence="4 5" id="KW-0326">Glycosidase</keyword>
<dbReference type="CDD" id="cd08981">
    <property type="entry name" value="GH43_Bt1873-like"/>
    <property type="match status" value="1"/>
</dbReference>
<dbReference type="CAZy" id="GH43">
    <property type="family name" value="Glycoside Hydrolase Family 43"/>
</dbReference>
<proteinExistence type="inferred from homology"/>
<dbReference type="InterPro" id="IPR050727">
    <property type="entry name" value="GH43_arabinanases"/>
</dbReference>
<comment type="pathway">
    <text evidence="1">Glycan metabolism; L-arabinan degradation.</text>
</comment>
<evidence type="ECO:0000313" key="7">
    <source>
        <dbReference type="Proteomes" id="UP000001296"/>
    </source>
</evidence>
<dbReference type="InterPro" id="IPR006710">
    <property type="entry name" value="Glyco_hydro_43"/>
</dbReference>
<comment type="similarity">
    <text evidence="2 5">Belongs to the glycosyl hydrolase 43 family.</text>
</comment>
<accession>E0RS13</accession>
<dbReference type="GO" id="GO:0004553">
    <property type="term" value="F:hydrolase activity, hydrolyzing O-glycosyl compounds"/>
    <property type="evidence" value="ECO:0007669"/>
    <property type="project" value="InterPro"/>
</dbReference>
<dbReference type="GO" id="GO:0005975">
    <property type="term" value="P:carbohydrate metabolic process"/>
    <property type="evidence" value="ECO:0007669"/>
    <property type="project" value="InterPro"/>
</dbReference>
<reference key="1">
    <citation type="submission" date="2009-08" db="EMBL/GenBank/DDBJ databases">
        <title>The genome sequence of Spirochaeta thermophila DSM6192.</title>
        <authorList>
            <person name="Angelov A."/>
            <person name="Mientus M."/>
            <person name="Wittenberg S."/>
            <person name="Lehmann R."/>
            <person name="Liesegang H."/>
            <person name="Daniel R."/>
            <person name="Liebl W."/>
        </authorList>
    </citation>
    <scope>NUCLEOTIDE SEQUENCE</scope>
    <source>
        <strain>DSM 6192</strain>
    </source>
</reference>
<gene>
    <name evidence="6" type="ordered locus">STHERM_c08510</name>
</gene>
<dbReference type="EMBL" id="CP001698">
    <property type="protein sequence ID" value="ADN01800.1"/>
    <property type="molecule type" value="Genomic_DNA"/>
</dbReference>
<sequence>MQGLPSRSEGVAMKRDDIQIRDPYILCEDGLYYLYGTTDPDPWRGEGVGFDVYVSRDLEEWEGPHPAFRPPGRFWGRFNFWAPEVHVYGGAYYLFASFKAEGHCRATQVFRATSPLGPFRPHSPDPLTPRGWECLDGTLHVEGGQPWMVFCREWVQVHDGEIWAVRLSEDLLTAVGVPVLLFRASSASWPAPLERRDGSGRHDARVTDGPFLWRGPSGRLYLLWSSLGSTGYEMGVAVSRTGKVEGPWIHEPEPLLVGDRGHAMIFRTLDGRWSLAYHHPNRTPEERFHYVEVEESEEGLRLKGEEH</sequence>
<dbReference type="eggNOG" id="COG3507">
    <property type="taxonomic scope" value="Bacteria"/>
</dbReference>
<evidence type="ECO:0000313" key="6">
    <source>
        <dbReference type="EMBL" id="ADN01800.1"/>
    </source>
</evidence>
<dbReference type="Pfam" id="PF04616">
    <property type="entry name" value="Glyco_hydro_43"/>
    <property type="match status" value="1"/>
</dbReference>
<organism evidence="6 7">
    <name type="scientific">Winmispira thermophila (strain ATCC 49972 / DSM 6192 / RI 19.B1)</name>
    <name type="common">Spirochaeta thermophila</name>
    <dbReference type="NCBI Taxonomy" id="665571"/>
    <lineage>
        <taxon>Bacteria</taxon>
        <taxon>Pseudomonadati</taxon>
        <taxon>Spirochaetota</taxon>
        <taxon>Spirochaetia</taxon>
        <taxon>Winmispirales</taxon>
        <taxon>Winmispiraceae</taxon>
        <taxon>Winmispira</taxon>
    </lineage>
</organism>